<evidence type="ECO:0000313" key="1">
    <source>
        <dbReference type="EMBL" id="KAK3719532.1"/>
    </source>
</evidence>
<evidence type="ECO:0000313" key="2">
    <source>
        <dbReference type="Proteomes" id="UP001281147"/>
    </source>
</evidence>
<comment type="caution">
    <text evidence="1">The sequence shown here is derived from an EMBL/GenBank/DDBJ whole genome shotgun (WGS) entry which is preliminary data.</text>
</comment>
<gene>
    <name evidence="1" type="ORF">LTR37_004390</name>
</gene>
<organism evidence="1 2">
    <name type="scientific">Vermiconidia calcicola</name>
    <dbReference type="NCBI Taxonomy" id="1690605"/>
    <lineage>
        <taxon>Eukaryota</taxon>
        <taxon>Fungi</taxon>
        <taxon>Dikarya</taxon>
        <taxon>Ascomycota</taxon>
        <taxon>Pezizomycotina</taxon>
        <taxon>Dothideomycetes</taxon>
        <taxon>Dothideomycetidae</taxon>
        <taxon>Mycosphaerellales</taxon>
        <taxon>Extremaceae</taxon>
        <taxon>Vermiconidia</taxon>
    </lineage>
</organism>
<accession>A0ACC3NMP4</accession>
<protein>
    <submittedName>
        <fullName evidence="1">Uncharacterized protein</fullName>
    </submittedName>
</protein>
<dbReference type="EMBL" id="JAUTXU010000026">
    <property type="protein sequence ID" value="KAK3719532.1"/>
    <property type="molecule type" value="Genomic_DNA"/>
</dbReference>
<dbReference type="Proteomes" id="UP001281147">
    <property type="component" value="Unassembled WGS sequence"/>
</dbReference>
<reference evidence="1" key="1">
    <citation type="submission" date="2023-07" db="EMBL/GenBank/DDBJ databases">
        <title>Black Yeasts Isolated from many extreme environments.</title>
        <authorList>
            <person name="Coleine C."/>
            <person name="Stajich J.E."/>
            <person name="Selbmann L."/>
        </authorList>
    </citation>
    <scope>NUCLEOTIDE SEQUENCE</scope>
    <source>
        <strain evidence="1">CCFEE 5714</strain>
    </source>
</reference>
<name>A0ACC3NMP4_9PEZI</name>
<sequence>MAASEHPRFLLLLPPPPSPPDAAGLKAAFGDTIGQVLKEVATHSSDSSSAAALEIALACPHLVDQQRTPRSTLYAETQSRLAAVYKLICTVAAKDGVNIEDCDGVDLPGEPSATNESPYGPVISMQTLARSGRRWQYAFGVESESGEDMVKAFVAAKGSGEQVTRVQSGPVMHTGASAADGDSGSDGGNASPTESDTATLHPHVAVGGTFDHIHIGHKLLLTMTIFAVDEGNPTAKENRSATIGITGDQLLKNKRHAEVLESWDDRYKSVMTFVDAIVDFSSPSSSSQRQVSARDDPGPNGKTVDVYYPNDFLVKCTEIQDAFGPTITEEQISALIISAETRSGGKAVNDKRTEKDWKPLDVFEVDVLDAEDEDSEDQKVKEGFDGKLSSTAIREKLAKKRQSSL</sequence>
<keyword evidence="2" id="KW-1185">Reference proteome</keyword>
<proteinExistence type="predicted"/>